<reference evidence="4" key="1">
    <citation type="journal article" date="2014" name="Proc. Natl. Acad. Sci. U.S.A.">
        <title>Extensive sampling of basidiomycete genomes demonstrates inadequacy of the white-rot/brown-rot paradigm for wood decay fungi.</title>
        <authorList>
            <person name="Riley R."/>
            <person name="Salamov A.A."/>
            <person name="Brown D.W."/>
            <person name="Nagy L.G."/>
            <person name="Floudas D."/>
            <person name="Held B.W."/>
            <person name="Levasseur A."/>
            <person name="Lombard V."/>
            <person name="Morin E."/>
            <person name="Otillar R."/>
            <person name="Lindquist E.A."/>
            <person name="Sun H."/>
            <person name="LaButti K.M."/>
            <person name="Schmutz J."/>
            <person name="Jabbour D."/>
            <person name="Luo H."/>
            <person name="Baker S.E."/>
            <person name="Pisabarro A.G."/>
            <person name="Walton J.D."/>
            <person name="Blanchette R.A."/>
            <person name="Henrissat B."/>
            <person name="Martin F."/>
            <person name="Cullen D."/>
            <person name="Hibbett D.S."/>
            <person name="Grigoriev I.V."/>
        </authorList>
    </citation>
    <scope>NUCLEOTIDE SEQUENCE [LARGE SCALE GENOMIC DNA]</scope>
    <source>
        <strain evidence="4">CBS 339.88</strain>
    </source>
</reference>
<keyword evidence="1" id="KW-0802">TPR repeat</keyword>
<dbReference type="HOGENOM" id="CLU_017710_0_0_1"/>
<evidence type="ECO:0000313" key="4">
    <source>
        <dbReference type="Proteomes" id="UP000027222"/>
    </source>
</evidence>
<dbReference type="EMBL" id="KL142384">
    <property type="protein sequence ID" value="KDR74058.1"/>
    <property type="molecule type" value="Genomic_DNA"/>
</dbReference>
<proteinExistence type="predicted"/>
<evidence type="ECO:0000256" key="1">
    <source>
        <dbReference type="PROSITE-ProRule" id="PRU00339"/>
    </source>
</evidence>
<dbReference type="Gene3D" id="1.25.40.10">
    <property type="entry name" value="Tetratricopeptide repeat domain"/>
    <property type="match status" value="1"/>
</dbReference>
<dbReference type="SUPFAM" id="SSF48452">
    <property type="entry name" value="TPR-like"/>
    <property type="match status" value="1"/>
</dbReference>
<dbReference type="InterPro" id="IPR011990">
    <property type="entry name" value="TPR-like_helical_dom_sf"/>
</dbReference>
<dbReference type="OrthoDB" id="2423701at2759"/>
<protein>
    <recommendedName>
        <fullName evidence="2">DUF4470 domain-containing protein</fullName>
    </recommendedName>
</protein>
<sequence length="946" mass="106977">MAEELNQKGTSSYKAGDFAEAQRLFKQASQVNPDEPKYLSNLSAAEYEEGKYDQSIQSLVLAWQKINLRVVDDLSTEWDALRFKLAARFAKANLHINANQTASFYNGNRDGLIREEIEKYVVLQQASLPDTKTKEIVTIWDEWRRVRDECLTHSPAECEAGLSMAQKRFRALEIYKGAFDPTLEYYTFGHDDIVSLLDGFGEPDKLLSTQLDDSERRDCLSFLFGGSGDARHVFGTIIDTAGKLFENVERGAQTPSVHFTLVDIHPVPLARLLVIFQLLRMISLVENPLEEMELQTTLSYLYISIVIPDYCNQMRVLQISVQGASSMFHRVLNVARGLSIALENGLLRHLPSWLHIHQKCIPAIVEVLRYWSNPLPKTTQIMLELHSDLGKTKPGGMNFRDMLPPENPAQDSDPYWNPHAEPVIYDFLKVVLPPRQLLQRHPALAQLASSYRRADPKTAKAATHEVWRTWKPNPTLFDPISIETPKLGPKLCHKGGYPIISTTALEIMFALAGFNFRVDGEIILPFGPGAVSMVARFFELVADAVVTLEDCLKIELVHGEVMSGAPRLVTGELGERPQDFPVTFTRTWMSNVPDYTNGILNTIIYILPLHPTTSSDAMSPMTLSNCLWNTSAFNSVDEFCYTYTLLNQAEIENFLGCRFTVTPTPTAKQNKVWGQHVLVPLVLPRPLNELPTKTRLHRWLSHLLICTLCNGIPQPPLQRIVLPNNLHPFFQLLVRLQMVGYPSHWLGEFVQMIVSDTLVTDMKPYLGLLPIPPSAGQDKTRSPRKVHLSAWRLELEAILATIRPALPFYVAIPKEYPSLDDIHTYRASVISLDFPRHPYFQILAPIGSPFIKSVGLIFHKPNLHYEAEDLAKKVSNILEGDLGFSDVQIVLGADIVDLPKGVIEWRMSRTWYELMKKDKWKMAAYRTDLQIAVTESLDAGSWLDTM</sequence>
<dbReference type="Proteomes" id="UP000027222">
    <property type="component" value="Unassembled WGS sequence"/>
</dbReference>
<dbReference type="STRING" id="685588.A0A067T4W7"/>
<dbReference type="InterPro" id="IPR019734">
    <property type="entry name" value="TPR_rpt"/>
</dbReference>
<keyword evidence="4" id="KW-1185">Reference proteome</keyword>
<name>A0A067T4W7_GALM3</name>
<organism evidence="3 4">
    <name type="scientific">Galerina marginata (strain CBS 339.88)</name>
    <dbReference type="NCBI Taxonomy" id="685588"/>
    <lineage>
        <taxon>Eukaryota</taxon>
        <taxon>Fungi</taxon>
        <taxon>Dikarya</taxon>
        <taxon>Basidiomycota</taxon>
        <taxon>Agaricomycotina</taxon>
        <taxon>Agaricomycetes</taxon>
        <taxon>Agaricomycetidae</taxon>
        <taxon>Agaricales</taxon>
        <taxon>Agaricineae</taxon>
        <taxon>Strophariaceae</taxon>
        <taxon>Galerina</taxon>
    </lineage>
</organism>
<feature type="repeat" description="TPR" evidence="1">
    <location>
        <begin position="2"/>
        <end position="35"/>
    </location>
</feature>
<feature type="domain" description="DUF4470" evidence="2">
    <location>
        <begin position="204"/>
        <end position="287"/>
    </location>
</feature>
<gene>
    <name evidence="3" type="ORF">GALMADRAFT_599483</name>
</gene>
<accession>A0A067T4W7</accession>
<dbReference type="PROSITE" id="PS50005">
    <property type="entry name" value="TPR"/>
    <property type="match status" value="1"/>
</dbReference>
<dbReference type="Pfam" id="PF14737">
    <property type="entry name" value="DUF4470"/>
    <property type="match status" value="1"/>
</dbReference>
<evidence type="ECO:0000313" key="3">
    <source>
        <dbReference type="EMBL" id="KDR74058.1"/>
    </source>
</evidence>
<dbReference type="AlphaFoldDB" id="A0A067T4W7"/>
<dbReference type="InterPro" id="IPR027974">
    <property type="entry name" value="DUF4470"/>
</dbReference>
<evidence type="ECO:0000259" key="2">
    <source>
        <dbReference type="Pfam" id="PF14737"/>
    </source>
</evidence>